<keyword evidence="11" id="KW-0539">Nucleus</keyword>
<feature type="domain" description="C2H2-type" evidence="14">
    <location>
        <begin position="647"/>
        <end position="675"/>
    </location>
</feature>
<dbReference type="PANTHER" id="PTHR47772">
    <property type="entry name" value="ZINC FINGER PROTEIN 200"/>
    <property type="match status" value="1"/>
</dbReference>
<dbReference type="GO" id="GO:0008270">
    <property type="term" value="F:zinc ion binding"/>
    <property type="evidence" value="ECO:0007669"/>
    <property type="project" value="UniProtKB-KW"/>
</dbReference>
<sequence length="1045" mass="120270">MAHLVVKVNNCEHVLCYLEKGISHQQGLDFIFQEGDNLTLSVEGTSVMHISGYSVRRSMPEDIQHDGSMIARVKAELDETQDDMDSTISFEDQQEMYDASFTLAERRQGEIRSQQQCVKVEKDNDEECDINYCEILEDPAVCEDNEGETSSLQISAEDIEQLQRANRTEIDFSDQELQKTLRVVLTNAKGEKFHTNFERRQIEYKIADDARCNKTDSNSTLQEDGSQDKCRLSERHSPEPSLEKQIKEEPNQGEGDHSQYQDVECEDIDDALLCENSEGVEFLNHNSANTSHLQTPNEMEVCLNDASSQETSVQLKDGFGNEKEDTHNLEPNEPSVDLSARACSNTHKQESNQGMEMTGADIDDTSHSGLCSENEEEENQPDSPESVLRKALQQLRDELPVSDSSHQETSADAKEGDNDCQTCVGRLEKSVVTSPKIGKSPDFLTGCDTGELQSPSILTVRQPGNRKRSLESLEATTTQQPQQSKTSESAASESSITEGEETSINRNQYKCTECEKTFRRRVSLLHHRKTHTVPEMQKCQSCNRFFSPKDVLYEGKTTSHGNFQCQICENKSVNQSEKRHHLTNGHIGQAFKCHMCKMSFASMRRLIIHKIKHNVKNQFLCQFCGKVFTGKQNLHVHERIHKNDRPFECQFCGKMFVQKIQMILHERKYHIDEQLVDSHSSPPKRIVKKHVTKRARIRSGKRPFKCQFCSKRFLAKHHALEHERIHTGEKPFKCKVCGKGFAAKGNATKHEKTVHTGGNPFKGQVCAERFNEKSQLTQHEEIHTGEREYESSFSNQAFQDDNGRITHEKILTNERPFKCSLCEKRYFTKSHLSQHKKIHTGKRSFKCQFCGKAFFAKQHVLRHEKIHTRDRPFKCRYCAKGFIQKHHLTGHERVHTGARTFKCHFCAQRFFTKGGVLKHEITHAGENSFKCQFCPKRFLVEKSLKRHEKTHTDERKFKCSFCNQGFRRNTYRIDHERIHTNERPYKCSFCPKKFIQRSHVICHERIHTRERPFECSFCGEMFSQKSALNYHEGAHAKQEAIKTKA</sequence>
<dbReference type="Gene3D" id="3.30.160.60">
    <property type="entry name" value="Classic Zinc Finger"/>
    <property type="match status" value="15"/>
</dbReference>
<dbReference type="PROSITE" id="PS50157">
    <property type="entry name" value="ZINC_FINGER_C2H2_2"/>
    <property type="match status" value="15"/>
</dbReference>
<evidence type="ECO:0000256" key="10">
    <source>
        <dbReference type="ARBA" id="ARBA00023163"/>
    </source>
</evidence>
<dbReference type="FunFam" id="3.30.160.60:FF:002343">
    <property type="entry name" value="Zinc finger protein 33A"/>
    <property type="match status" value="1"/>
</dbReference>
<feature type="domain" description="C2H2-type" evidence="14">
    <location>
        <begin position="845"/>
        <end position="872"/>
    </location>
</feature>
<evidence type="ECO:0000256" key="8">
    <source>
        <dbReference type="ARBA" id="ARBA00023015"/>
    </source>
</evidence>
<dbReference type="PANTHER" id="PTHR47772:SF15">
    <property type="entry name" value="REDUCED EXPRESSION 2-RELATED"/>
    <property type="match status" value="1"/>
</dbReference>
<dbReference type="AlphaFoldDB" id="A0A9Q1CN43"/>
<accession>A0A9Q1CN43</accession>
<feature type="domain" description="C2H2-type" evidence="14">
    <location>
        <begin position="1013"/>
        <end position="1040"/>
    </location>
</feature>
<evidence type="ECO:0000313" key="15">
    <source>
        <dbReference type="EMBL" id="KAJ8048737.1"/>
    </source>
</evidence>
<dbReference type="PROSITE" id="PS00028">
    <property type="entry name" value="ZINC_FINGER_C2H2_1"/>
    <property type="match status" value="13"/>
</dbReference>
<evidence type="ECO:0000256" key="13">
    <source>
        <dbReference type="SAM" id="MobiDB-lite"/>
    </source>
</evidence>
<dbReference type="OrthoDB" id="9411774at2759"/>
<feature type="domain" description="C2H2-type" evidence="14">
    <location>
        <begin position="732"/>
        <end position="760"/>
    </location>
</feature>
<dbReference type="Pfam" id="PF00096">
    <property type="entry name" value="zf-C2H2"/>
    <property type="match status" value="5"/>
</dbReference>
<evidence type="ECO:0000259" key="14">
    <source>
        <dbReference type="PROSITE" id="PS50157"/>
    </source>
</evidence>
<evidence type="ECO:0000256" key="9">
    <source>
        <dbReference type="ARBA" id="ARBA00023125"/>
    </source>
</evidence>
<evidence type="ECO:0000256" key="11">
    <source>
        <dbReference type="ARBA" id="ARBA00023242"/>
    </source>
</evidence>
<comment type="similarity">
    <text evidence="3">Belongs to the krueppel C2H2-type zinc-finger protein family.</text>
</comment>
<evidence type="ECO:0000256" key="2">
    <source>
        <dbReference type="ARBA" id="ARBA00006673"/>
    </source>
</evidence>
<evidence type="ECO:0000256" key="6">
    <source>
        <dbReference type="ARBA" id="ARBA00022771"/>
    </source>
</evidence>
<gene>
    <name evidence="15" type="ORF">HOLleu_01169</name>
</gene>
<feature type="domain" description="C2H2-type" evidence="14">
    <location>
        <begin position="591"/>
        <end position="618"/>
    </location>
</feature>
<keyword evidence="16" id="KW-1185">Reference proteome</keyword>
<feature type="compositionally biased region" description="Polar residues" evidence="13">
    <location>
        <begin position="215"/>
        <end position="224"/>
    </location>
</feature>
<evidence type="ECO:0000256" key="4">
    <source>
        <dbReference type="ARBA" id="ARBA00022723"/>
    </source>
</evidence>
<feature type="domain" description="C2H2-type" evidence="14">
    <location>
        <begin position="509"/>
        <end position="536"/>
    </location>
</feature>
<keyword evidence="10" id="KW-0804">Transcription</keyword>
<dbReference type="Gene3D" id="2.60.120.340">
    <property type="entry name" value="Nucleoplasmin core domain"/>
    <property type="match status" value="1"/>
</dbReference>
<dbReference type="Pfam" id="PF17800">
    <property type="entry name" value="NPL"/>
    <property type="match status" value="1"/>
</dbReference>
<evidence type="ECO:0000256" key="1">
    <source>
        <dbReference type="ARBA" id="ARBA00004123"/>
    </source>
</evidence>
<dbReference type="Proteomes" id="UP001152320">
    <property type="component" value="Chromosome 1"/>
</dbReference>
<feature type="compositionally biased region" description="Polar residues" evidence="13">
    <location>
        <begin position="342"/>
        <end position="355"/>
    </location>
</feature>
<dbReference type="EMBL" id="JAIZAY010000001">
    <property type="protein sequence ID" value="KAJ8048737.1"/>
    <property type="molecule type" value="Genomic_DNA"/>
</dbReference>
<feature type="compositionally biased region" description="Basic and acidic residues" evidence="13">
    <location>
        <begin position="226"/>
        <end position="259"/>
    </location>
</feature>
<protein>
    <submittedName>
        <fullName evidence="15">Zinc finger protein 84</fullName>
    </submittedName>
</protein>
<keyword evidence="4" id="KW-0479">Metal-binding</keyword>
<dbReference type="FunFam" id="3.30.160.60:FF:000145">
    <property type="entry name" value="Zinc finger protein 574"/>
    <property type="match status" value="1"/>
</dbReference>
<dbReference type="InterPro" id="IPR036236">
    <property type="entry name" value="Znf_C2H2_sf"/>
</dbReference>
<feature type="domain" description="C2H2-type" evidence="14">
    <location>
        <begin position="817"/>
        <end position="844"/>
    </location>
</feature>
<dbReference type="FunFam" id="3.30.160.60:FF:000446">
    <property type="entry name" value="Zinc finger protein"/>
    <property type="match status" value="1"/>
</dbReference>
<proteinExistence type="inferred from homology"/>
<feature type="domain" description="C2H2-type" evidence="14">
    <location>
        <begin position="761"/>
        <end position="788"/>
    </location>
</feature>
<feature type="domain" description="C2H2-type" evidence="14">
    <location>
        <begin position="957"/>
        <end position="984"/>
    </location>
</feature>
<name>A0A9Q1CN43_HOLLE</name>
<feature type="domain" description="C2H2-type" evidence="14">
    <location>
        <begin position="901"/>
        <end position="928"/>
    </location>
</feature>
<feature type="region of interest" description="Disordered" evidence="13">
    <location>
        <begin position="213"/>
        <end position="259"/>
    </location>
</feature>
<reference evidence="15" key="1">
    <citation type="submission" date="2021-10" db="EMBL/GenBank/DDBJ databases">
        <title>Tropical sea cucumber genome reveals ecological adaptation and Cuvierian tubules defense mechanism.</title>
        <authorList>
            <person name="Chen T."/>
        </authorList>
    </citation>
    <scope>NUCLEOTIDE SEQUENCE</scope>
    <source>
        <strain evidence="15">Nanhai2018</strain>
        <tissue evidence="15">Muscle</tissue>
    </source>
</reference>
<feature type="compositionally biased region" description="Basic and acidic residues" evidence="13">
    <location>
        <begin position="319"/>
        <end position="330"/>
    </location>
</feature>
<evidence type="ECO:0000313" key="16">
    <source>
        <dbReference type="Proteomes" id="UP001152320"/>
    </source>
</evidence>
<dbReference type="SMART" id="SM00355">
    <property type="entry name" value="ZnF_C2H2"/>
    <property type="match status" value="16"/>
</dbReference>
<feature type="region of interest" description="Disordered" evidence="13">
    <location>
        <begin position="435"/>
        <end position="503"/>
    </location>
</feature>
<keyword evidence="7" id="KW-0862">Zinc</keyword>
<dbReference type="FunFam" id="3.30.160.60:FF:000322">
    <property type="entry name" value="GDNF-inducible zinc finger protein 1"/>
    <property type="match status" value="1"/>
</dbReference>
<evidence type="ECO:0000256" key="5">
    <source>
        <dbReference type="ARBA" id="ARBA00022737"/>
    </source>
</evidence>
<dbReference type="FunFam" id="3.30.160.60:FF:001049">
    <property type="entry name" value="zinc finger protein 319"/>
    <property type="match status" value="1"/>
</dbReference>
<dbReference type="InterPro" id="IPR041232">
    <property type="entry name" value="NPL"/>
</dbReference>
<feature type="domain" description="C2H2-type" evidence="14">
    <location>
        <begin position="704"/>
        <end position="731"/>
    </location>
</feature>
<feature type="compositionally biased region" description="Low complexity" evidence="13">
    <location>
        <begin position="476"/>
        <end position="497"/>
    </location>
</feature>
<keyword evidence="8" id="KW-0805">Transcription regulation</keyword>
<feature type="compositionally biased region" description="Basic and acidic residues" evidence="13">
    <location>
        <begin position="395"/>
        <end position="417"/>
    </location>
</feature>
<feature type="domain" description="C2H2-type" evidence="14">
    <location>
        <begin position="619"/>
        <end position="646"/>
    </location>
</feature>
<keyword evidence="5" id="KW-0677">Repeat</keyword>
<evidence type="ECO:0000256" key="12">
    <source>
        <dbReference type="PROSITE-ProRule" id="PRU00042"/>
    </source>
</evidence>
<dbReference type="SUPFAM" id="SSF57667">
    <property type="entry name" value="beta-beta-alpha zinc fingers"/>
    <property type="match status" value="9"/>
</dbReference>
<evidence type="ECO:0000256" key="3">
    <source>
        <dbReference type="ARBA" id="ARBA00006991"/>
    </source>
</evidence>
<evidence type="ECO:0000256" key="7">
    <source>
        <dbReference type="ARBA" id="ARBA00022833"/>
    </source>
</evidence>
<comment type="similarity">
    <text evidence="2">Belongs to the histone deacetylase HD2 family.</text>
</comment>
<dbReference type="GO" id="GO:0003677">
    <property type="term" value="F:DNA binding"/>
    <property type="evidence" value="ECO:0007669"/>
    <property type="project" value="UniProtKB-KW"/>
</dbReference>
<organism evidence="15 16">
    <name type="scientific">Holothuria leucospilota</name>
    <name type="common">Black long sea cucumber</name>
    <name type="synonym">Mertensiothuria leucospilota</name>
    <dbReference type="NCBI Taxonomy" id="206669"/>
    <lineage>
        <taxon>Eukaryota</taxon>
        <taxon>Metazoa</taxon>
        <taxon>Echinodermata</taxon>
        <taxon>Eleutherozoa</taxon>
        <taxon>Echinozoa</taxon>
        <taxon>Holothuroidea</taxon>
        <taxon>Aspidochirotacea</taxon>
        <taxon>Aspidochirotida</taxon>
        <taxon>Holothuriidae</taxon>
        <taxon>Holothuria</taxon>
    </lineage>
</organism>
<dbReference type="GO" id="GO:0005634">
    <property type="term" value="C:nucleus"/>
    <property type="evidence" value="ECO:0007669"/>
    <property type="project" value="UniProtKB-SubCell"/>
</dbReference>
<keyword evidence="9" id="KW-0238">DNA-binding</keyword>
<feature type="domain" description="C2H2-type" evidence="14">
    <location>
        <begin position="985"/>
        <end position="1012"/>
    </location>
</feature>
<dbReference type="InterPro" id="IPR013087">
    <property type="entry name" value="Znf_C2H2_type"/>
</dbReference>
<comment type="subcellular location">
    <subcellularLocation>
        <location evidence="1">Nucleus</location>
    </subcellularLocation>
</comment>
<comment type="caution">
    <text evidence="15">The sequence shown here is derived from an EMBL/GenBank/DDBJ whole genome shotgun (WGS) entry which is preliminary data.</text>
</comment>
<feature type="region of interest" description="Disordered" evidence="13">
    <location>
        <begin position="306"/>
        <end position="419"/>
    </location>
</feature>
<dbReference type="FunFam" id="3.30.160.60:FF:000188">
    <property type="entry name" value="Zinc finger protein 787"/>
    <property type="match status" value="1"/>
</dbReference>
<dbReference type="InterPro" id="IPR050636">
    <property type="entry name" value="C2H2-ZF_domain-containing"/>
</dbReference>
<feature type="domain" description="C2H2-type" evidence="14">
    <location>
        <begin position="873"/>
        <end position="900"/>
    </location>
</feature>
<feature type="domain" description="C2H2-type" evidence="14">
    <location>
        <begin position="929"/>
        <end position="956"/>
    </location>
</feature>
<keyword evidence="6 12" id="KW-0863">Zinc-finger</keyword>